<proteinExistence type="predicted"/>
<dbReference type="EMBL" id="CM015728">
    <property type="protein sequence ID" value="KAF3701787.1"/>
    <property type="molecule type" value="Genomic_DNA"/>
</dbReference>
<accession>A0A6G1QH43</accession>
<sequence>MCIFSLCTQTTKLWEFEHLKSSGNVFKNYKYEDIRRLNVYIMTCRQEVCDFPVMEQQRSVE</sequence>
<dbReference type="Proteomes" id="UP000503349">
    <property type="component" value="Chromosome 17"/>
</dbReference>
<dbReference type="AlphaFoldDB" id="A0A6G1QH43"/>
<keyword evidence="2" id="KW-1185">Reference proteome</keyword>
<gene>
    <name evidence="1" type="ORF">EXN66_Car017475</name>
</gene>
<evidence type="ECO:0000313" key="1">
    <source>
        <dbReference type="EMBL" id="KAF3701787.1"/>
    </source>
</evidence>
<evidence type="ECO:0000313" key="2">
    <source>
        <dbReference type="Proteomes" id="UP000503349"/>
    </source>
</evidence>
<name>A0A6G1QH43_CHAAH</name>
<reference evidence="2" key="2">
    <citation type="submission" date="2019-02" db="EMBL/GenBank/DDBJ databases">
        <title>Opniocepnalus argus Var Kimnra genome.</title>
        <authorList>
            <person name="Zhou C."/>
            <person name="Xiao S."/>
        </authorList>
    </citation>
    <scope>NUCLEOTIDE SEQUENCE [LARGE SCALE GENOMIC DNA]</scope>
</reference>
<protein>
    <submittedName>
        <fullName evidence="1">Uncharacterized protein</fullName>
    </submittedName>
</protein>
<reference evidence="1 2" key="1">
    <citation type="submission" date="2019-02" db="EMBL/GenBank/DDBJ databases">
        <title>Opniocepnalus argus genome.</title>
        <authorList>
            <person name="Zhou C."/>
            <person name="Xiao S."/>
        </authorList>
    </citation>
    <scope>NUCLEOTIDE SEQUENCE [LARGE SCALE GENOMIC DNA]</scope>
    <source>
        <strain evidence="1">OARG1902GOOAL</strain>
        <tissue evidence="1">Muscle</tissue>
    </source>
</reference>
<organism evidence="1 2">
    <name type="scientific">Channa argus</name>
    <name type="common">Northern snakehead</name>
    <name type="synonym">Ophicephalus argus</name>
    <dbReference type="NCBI Taxonomy" id="215402"/>
    <lineage>
        <taxon>Eukaryota</taxon>
        <taxon>Metazoa</taxon>
        <taxon>Chordata</taxon>
        <taxon>Craniata</taxon>
        <taxon>Vertebrata</taxon>
        <taxon>Euteleostomi</taxon>
        <taxon>Actinopterygii</taxon>
        <taxon>Neopterygii</taxon>
        <taxon>Teleostei</taxon>
        <taxon>Neoteleostei</taxon>
        <taxon>Acanthomorphata</taxon>
        <taxon>Anabantaria</taxon>
        <taxon>Anabantiformes</taxon>
        <taxon>Channoidei</taxon>
        <taxon>Channidae</taxon>
        <taxon>Channa</taxon>
    </lineage>
</organism>